<evidence type="ECO:0000256" key="1">
    <source>
        <dbReference type="SAM" id="SignalP"/>
    </source>
</evidence>
<dbReference type="Gene3D" id="3.30.1150.10">
    <property type="match status" value="1"/>
</dbReference>
<reference evidence="3 4" key="1">
    <citation type="submission" date="2019-06" db="EMBL/GenBank/DDBJ databases">
        <title>Whole genome shotgun sequence of Flavobacterium flevense NBRC 14960.</title>
        <authorList>
            <person name="Hosoyama A."/>
            <person name="Uohara A."/>
            <person name="Ohji S."/>
            <person name="Ichikawa N."/>
        </authorList>
    </citation>
    <scope>NUCLEOTIDE SEQUENCE [LARGE SCALE GENOMIC DNA]</scope>
    <source>
        <strain evidence="3 4">NBRC 14960</strain>
    </source>
</reference>
<evidence type="ECO:0000313" key="3">
    <source>
        <dbReference type="EMBL" id="GEC71136.1"/>
    </source>
</evidence>
<accession>A0A4Y4ASD0</accession>
<dbReference type="Gene3D" id="2.20.110.10">
    <property type="entry name" value="Histone H3 K4-specific methyltransferase SET7/9 N-terminal domain"/>
    <property type="match status" value="1"/>
</dbReference>
<organism evidence="3 4">
    <name type="scientific">Flavobacterium flevense</name>
    <dbReference type="NCBI Taxonomy" id="983"/>
    <lineage>
        <taxon>Bacteria</taxon>
        <taxon>Pseudomonadati</taxon>
        <taxon>Bacteroidota</taxon>
        <taxon>Flavobacteriia</taxon>
        <taxon>Flavobacteriales</taxon>
        <taxon>Flavobacteriaceae</taxon>
        <taxon>Flavobacterium</taxon>
    </lineage>
</organism>
<dbReference type="InterPro" id="IPR037682">
    <property type="entry name" value="TonB_C"/>
</dbReference>
<comment type="caution">
    <text evidence="3">The sequence shown here is derived from an EMBL/GenBank/DDBJ whole genome shotgun (WGS) entry which is preliminary data.</text>
</comment>
<dbReference type="SUPFAM" id="SSF74653">
    <property type="entry name" value="TolA/TonB C-terminal domain"/>
    <property type="match status" value="1"/>
</dbReference>
<keyword evidence="1" id="KW-0732">Signal</keyword>
<feature type="domain" description="TonB C-terminal" evidence="2">
    <location>
        <begin position="246"/>
        <end position="307"/>
    </location>
</feature>
<name>A0A4Y4ASD0_9FLAO</name>
<evidence type="ECO:0000313" key="4">
    <source>
        <dbReference type="Proteomes" id="UP000316775"/>
    </source>
</evidence>
<dbReference type="EMBL" id="BJNP01000005">
    <property type="protein sequence ID" value="GEC71136.1"/>
    <property type="molecule type" value="Genomic_DNA"/>
</dbReference>
<sequence length="312" mass="36384">MKTNLLTTTLLLISVSFFAQNKGSKTILLDSLHSITTDKNYSYIRIIEDYKSDKDLYTVLEYYKSGKKSMSATTKDKDKMQFEGTRIDYYENGNKKKESNYVDNKLNGKQIEWYKDNIKKSEKEIIWDNNNKKSIVKIIQFWNKDGQQTIIDGNGQYEEITEKNSDTGTIEDGLKEGIWQGKYNTKCTYIEKYQKGELISGISTDKDNNEYHYTVLESKPEPLKGIRNFYQFVGKNFKIPKEYKSLSGKIYIRFIVDKEGEIVEPKIVKSFNETLDQEAIRVISSYEKWIPAKQRGQFVRVLYHLPITLAGN</sequence>
<dbReference type="Proteomes" id="UP000316775">
    <property type="component" value="Unassembled WGS sequence"/>
</dbReference>
<dbReference type="Pfam" id="PF03544">
    <property type="entry name" value="TonB_C"/>
    <property type="match status" value="1"/>
</dbReference>
<protein>
    <recommendedName>
        <fullName evidence="2">TonB C-terminal domain-containing protein</fullName>
    </recommendedName>
</protein>
<proteinExistence type="predicted"/>
<feature type="chain" id="PRO_5022737631" description="TonB C-terminal domain-containing protein" evidence="1">
    <location>
        <begin position="20"/>
        <end position="312"/>
    </location>
</feature>
<gene>
    <name evidence="3" type="ORF">FFL01_06750</name>
</gene>
<dbReference type="OrthoDB" id="649093at2"/>
<evidence type="ECO:0000259" key="2">
    <source>
        <dbReference type="Pfam" id="PF03544"/>
    </source>
</evidence>
<feature type="signal peptide" evidence="1">
    <location>
        <begin position="1"/>
        <end position="19"/>
    </location>
</feature>
<dbReference type="RefSeq" id="WP_073241240.1">
    <property type="nucleotide sequence ID" value="NZ_BJNP01000005.1"/>
</dbReference>
<dbReference type="SUPFAM" id="SSF82185">
    <property type="entry name" value="Histone H3 K4-specific methyltransferase SET7/9 N-terminal domain"/>
    <property type="match status" value="1"/>
</dbReference>
<dbReference type="AlphaFoldDB" id="A0A4Y4ASD0"/>
<dbReference type="GO" id="GO:0055085">
    <property type="term" value="P:transmembrane transport"/>
    <property type="evidence" value="ECO:0007669"/>
    <property type="project" value="InterPro"/>
</dbReference>
<dbReference type="STRING" id="983.SAMN05443543_101345"/>
<keyword evidence="4" id="KW-1185">Reference proteome</keyword>